<dbReference type="AlphaFoldDB" id="A0A9D4HTT4"/>
<comment type="caution">
    <text evidence="2">The sequence shown here is derived from an EMBL/GenBank/DDBJ whole genome shotgun (WGS) entry which is preliminary data.</text>
</comment>
<keyword evidence="1" id="KW-0812">Transmembrane</keyword>
<sequence>MRPIKKRKYRNIDQPLDAMKRRLRHQTSTVVQYVDGCSYFLIGMAHEECKTKYLFEIMMLVVLVSYFWLDQLICIAREKCKIKYLLEIMMLVVVVSYIIGLNRCYVLPMRSARPMVSYIWLEHRKCIAREKCKTKYNFEISMLMVVLSNLWLEQLIPIAREKCKTKY</sequence>
<keyword evidence="3" id="KW-1185">Reference proteome</keyword>
<protein>
    <submittedName>
        <fullName evidence="2">Uncharacterized protein</fullName>
    </submittedName>
</protein>
<reference evidence="2" key="1">
    <citation type="journal article" date="2019" name="bioRxiv">
        <title>The Genome of the Zebra Mussel, Dreissena polymorpha: A Resource for Invasive Species Research.</title>
        <authorList>
            <person name="McCartney M.A."/>
            <person name="Auch B."/>
            <person name="Kono T."/>
            <person name="Mallez S."/>
            <person name="Zhang Y."/>
            <person name="Obille A."/>
            <person name="Becker A."/>
            <person name="Abrahante J.E."/>
            <person name="Garbe J."/>
            <person name="Badalamenti J.P."/>
            <person name="Herman A."/>
            <person name="Mangelson H."/>
            <person name="Liachko I."/>
            <person name="Sullivan S."/>
            <person name="Sone E.D."/>
            <person name="Koren S."/>
            <person name="Silverstein K.A.T."/>
            <person name="Beckman K.B."/>
            <person name="Gohl D.M."/>
        </authorList>
    </citation>
    <scope>NUCLEOTIDE SEQUENCE</scope>
    <source>
        <strain evidence="2">Duluth1</strain>
        <tissue evidence="2">Whole animal</tissue>
    </source>
</reference>
<name>A0A9D4HTT4_DREPO</name>
<evidence type="ECO:0000256" key="1">
    <source>
        <dbReference type="SAM" id="Phobius"/>
    </source>
</evidence>
<proteinExistence type="predicted"/>
<feature type="transmembrane region" description="Helical" evidence="1">
    <location>
        <begin position="84"/>
        <end position="105"/>
    </location>
</feature>
<feature type="transmembrane region" description="Helical" evidence="1">
    <location>
        <begin position="53"/>
        <end position="69"/>
    </location>
</feature>
<accession>A0A9D4HTT4</accession>
<reference evidence="2" key="2">
    <citation type="submission" date="2020-11" db="EMBL/GenBank/DDBJ databases">
        <authorList>
            <person name="McCartney M.A."/>
            <person name="Auch B."/>
            <person name="Kono T."/>
            <person name="Mallez S."/>
            <person name="Becker A."/>
            <person name="Gohl D.M."/>
            <person name="Silverstein K.A.T."/>
            <person name="Koren S."/>
            <person name="Bechman K.B."/>
            <person name="Herman A."/>
            <person name="Abrahante J.E."/>
            <person name="Garbe J."/>
        </authorList>
    </citation>
    <scope>NUCLEOTIDE SEQUENCE</scope>
    <source>
        <strain evidence="2">Duluth1</strain>
        <tissue evidence="2">Whole animal</tissue>
    </source>
</reference>
<keyword evidence="1" id="KW-1133">Transmembrane helix</keyword>
<dbReference type="EMBL" id="JAIWYP010000012">
    <property type="protein sequence ID" value="KAH3730660.1"/>
    <property type="molecule type" value="Genomic_DNA"/>
</dbReference>
<evidence type="ECO:0000313" key="2">
    <source>
        <dbReference type="EMBL" id="KAH3730660.1"/>
    </source>
</evidence>
<evidence type="ECO:0000313" key="3">
    <source>
        <dbReference type="Proteomes" id="UP000828390"/>
    </source>
</evidence>
<organism evidence="2 3">
    <name type="scientific">Dreissena polymorpha</name>
    <name type="common">Zebra mussel</name>
    <name type="synonym">Mytilus polymorpha</name>
    <dbReference type="NCBI Taxonomy" id="45954"/>
    <lineage>
        <taxon>Eukaryota</taxon>
        <taxon>Metazoa</taxon>
        <taxon>Spiralia</taxon>
        <taxon>Lophotrochozoa</taxon>
        <taxon>Mollusca</taxon>
        <taxon>Bivalvia</taxon>
        <taxon>Autobranchia</taxon>
        <taxon>Heteroconchia</taxon>
        <taxon>Euheterodonta</taxon>
        <taxon>Imparidentia</taxon>
        <taxon>Neoheterodontei</taxon>
        <taxon>Myida</taxon>
        <taxon>Dreissenoidea</taxon>
        <taxon>Dreissenidae</taxon>
        <taxon>Dreissena</taxon>
    </lineage>
</organism>
<dbReference type="Proteomes" id="UP000828390">
    <property type="component" value="Unassembled WGS sequence"/>
</dbReference>
<gene>
    <name evidence="2" type="ORF">DPMN_056651</name>
</gene>
<keyword evidence="1" id="KW-0472">Membrane</keyword>